<dbReference type="InterPro" id="IPR003615">
    <property type="entry name" value="HNH_nuc"/>
</dbReference>
<dbReference type="VEuPathDB" id="FungiDB:CCM_02474"/>
<proteinExistence type="predicted"/>
<organism evidence="3 4">
    <name type="scientific">Cordyceps militaris</name>
    <name type="common">Caterpillar fungus</name>
    <name type="synonym">Clavaria militaris</name>
    <dbReference type="NCBI Taxonomy" id="73501"/>
    <lineage>
        <taxon>Eukaryota</taxon>
        <taxon>Fungi</taxon>
        <taxon>Dikarya</taxon>
        <taxon>Ascomycota</taxon>
        <taxon>Pezizomycotina</taxon>
        <taxon>Sordariomycetes</taxon>
        <taxon>Hypocreomycetidae</taxon>
        <taxon>Hypocreales</taxon>
        <taxon>Cordycipitaceae</taxon>
        <taxon>Cordyceps</taxon>
    </lineage>
</organism>
<evidence type="ECO:0000313" key="4">
    <source>
        <dbReference type="Proteomes" id="UP000323067"/>
    </source>
</evidence>
<sequence>MPSLPPFAPPLADATPIRLTSIRHPAYPDTELPLLRLAAIDGESHGLDHQFALTVCGILTGNSWTTGYLATKNADGTFLRIERQANDILLDSTYYYLLSTHDSSYKYPVTLSFQHYRFPHGDLPSFWDNVQIPNLTAPIRVNGKVAALVRDATCRVTAWATALEVAHLVPYSEEKWFLSNGMSRIVLPGLTQARYCTTSSSSKPTEDRKNLITLTRDQHYHFDHRHYTIVPSQGEDSTSLELRVLDPGSDEQLIPNYHTRTLQPITDISVEFLHARLAWSIFCDSIFPFFKGSAEYEALVFIADKGGCETVKLRSLEVPARARIFESPRSRSVSPRKRKVGDVDADAWSSAGESWSCSQEDSLSSDDSSHDGT</sequence>
<name>A0A2H4SAK5_CORMI</name>
<dbReference type="Pfam" id="PF13391">
    <property type="entry name" value="HNH_2"/>
    <property type="match status" value="1"/>
</dbReference>
<gene>
    <name evidence="3" type="ORF">A9K55_006442</name>
</gene>
<dbReference type="AlphaFoldDB" id="A0A2H4SAK5"/>
<feature type="region of interest" description="Disordered" evidence="1">
    <location>
        <begin position="350"/>
        <end position="373"/>
    </location>
</feature>
<reference evidence="3 4" key="1">
    <citation type="journal article" date="2017" name="BMC Genomics">
        <title>Chromosome level assembly and secondary metabolite potential of the parasitic fungus Cordyceps militaris.</title>
        <authorList>
            <person name="Kramer G.J."/>
            <person name="Nodwell J.R."/>
        </authorList>
    </citation>
    <scope>NUCLEOTIDE SEQUENCE [LARGE SCALE GENOMIC DNA]</scope>
    <source>
        <strain evidence="3 4">ATCC 34164</strain>
    </source>
</reference>
<dbReference type="OrthoDB" id="4867969at2759"/>
<feature type="domain" description="HNH nuclease" evidence="2">
    <location>
        <begin position="154"/>
        <end position="230"/>
    </location>
</feature>
<protein>
    <recommendedName>
        <fullName evidence="2">HNH nuclease domain-containing protein</fullName>
    </recommendedName>
</protein>
<evidence type="ECO:0000256" key="1">
    <source>
        <dbReference type="SAM" id="MobiDB-lite"/>
    </source>
</evidence>
<evidence type="ECO:0000259" key="2">
    <source>
        <dbReference type="Pfam" id="PF13391"/>
    </source>
</evidence>
<dbReference type="EMBL" id="CP023323">
    <property type="protein sequence ID" value="ATY60144.1"/>
    <property type="molecule type" value="Genomic_DNA"/>
</dbReference>
<dbReference type="Proteomes" id="UP000323067">
    <property type="component" value="Chromosome vi"/>
</dbReference>
<dbReference type="VEuPathDB" id="FungiDB:A9K55_006442"/>
<evidence type="ECO:0000313" key="3">
    <source>
        <dbReference type="EMBL" id="ATY60144.1"/>
    </source>
</evidence>
<feature type="compositionally biased region" description="Low complexity" evidence="1">
    <location>
        <begin position="354"/>
        <end position="366"/>
    </location>
</feature>
<accession>A0A2H4SAK5</accession>